<evidence type="ECO:0000313" key="1">
    <source>
        <dbReference type="EMBL" id="GBP51373.1"/>
    </source>
</evidence>
<protein>
    <submittedName>
        <fullName evidence="1">Uncharacterized protein</fullName>
    </submittedName>
</protein>
<comment type="caution">
    <text evidence="1">The sequence shown here is derived from an EMBL/GenBank/DDBJ whole genome shotgun (WGS) entry which is preliminary data.</text>
</comment>
<accession>A0A4C1WK24</accession>
<gene>
    <name evidence="1" type="ORF">EVAR_38767_1</name>
</gene>
<keyword evidence="2" id="KW-1185">Reference proteome</keyword>
<organism evidence="1 2">
    <name type="scientific">Eumeta variegata</name>
    <name type="common">Bagworm moth</name>
    <name type="synonym">Eumeta japonica</name>
    <dbReference type="NCBI Taxonomy" id="151549"/>
    <lineage>
        <taxon>Eukaryota</taxon>
        <taxon>Metazoa</taxon>
        <taxon>Ecdysozoa</taxon>
        <taxon>Arthropoda</taxon>
        <taxon>Hexapoda</taxon>
        <taxon>Insecta</taxon>
        <taxon>Pterygota</taxon>
        <taxon>Neoptera</taxon>
        <taxon>Endopterygota</taxon>
        <taxon>Lepidoptera</taxon>
        <taxon>Glossata</taxon>
        <taxon>Ditrysia</taxon>
        <taxon>Tineoidea</taxon>
        <taxon>Psychidae</taxon>
        <taxon>Oiketicinae</taxon>
        <taxon>Eumeta</taxon>
    </lineage>
</organism>
<proteinExistence type="predicted"/>
<reference evidence="1 2" key="1">
    <citation type="journal article" date="2019" name="Commun. Biol.">
        <title>The bagworm genome reveals a unique fibroin gene that provides high tensile strength.</title>
        <authorList>
            <person name="Kono N."/>
            <person name="Nakamura H."/>
            <person name="Ohtoshi R."/>
            <person name="Tomita M."/>
            <person name="Numata K."/>
            <person name="Arakawa K."/>
        </authorList>
    </citation>
    <scope>NUCLEOTIDE SEQUENCE [LARGE SCALE GENOMIC DNA]</scope>
</reference>
<dbReference type="Proteomes" id="UP000299102">
    <property type="component" value="Unassembled WGS sequence"/>
</dbReference>
<evidence type="ECO:0000313" key="2">
    <source>
        <dbReference type="Proteomes" id="UP000299102"/>
    </source>
</evidence>
<dbReference type="EMBL" id="BGZK01000580">
    <property type="protein sequence ID" value="GBP51373.1"/>
    <property type="molecule type" value="Genomic_DNA"/>
</dbReference>
<name>A0A4C1WK24_EUMVA</name>
<sequence length="104" mass="11885">MQVRVRSGVQPRSALRCTTYASAVLKLSIRHFYIAIRRLMEGERSDEEGSGMMEEKLGGWRESGPWKFSLIGRTTQQKVLLHVAFYESVVSHRLSQSIFVLQPS</sequence>
<dbReference type="AlphaFoldDB" id="A0A4C1WK24"/>